<evidence type="ECO:0000313" key="3">
    <source>
        <dbReference type="Proteomes" id="UP000324222"/>
    </source>
</evidence>
<sequence>MRLTCSRPPVMATLGQLVANSLWFAFDALDQQKTGVVPKSQLKVRHLQEAGVSATPLSCPTGVGEVGWRGPARFVVHYLRDLLTLAPLVSYSLDLRGLSVPQAKCWGSSHSCTILFRLRFLVSVLKPVSGEGVEWRQNRKAC</sequence>
<gene>
    <name evidence="2" type="ORF">E2C01_073971</name>
</gene>
<evidence type="ECO:0000313" key="2">
    <source>
        <dbReference type="EMBL" id="MPC79443.1"/>
    </source>
</evidence>
<protein>
    <recommendedName>
        <fullName evidence="1">SWAP70 N-terminal EF-hand domain-containing protein</fullName>
    </recommendedName>
</protein>
<feature type="domain" description="SWAP70 N-terminal EF-hand" evidence="1">
    <location>
        <begin position="13"/>
        <end position="45"/>
    </location>
</feature>
<accession>A0A5B7IAX7</accession>
<organism evidence="2 3">
    <name type="scientific">Portunus trituberculatus</name>
    <name type="common">Swimming crab</name>
    <name type="synonym">Neptunus trituberculatus</name>
    <dbReference type="NCBI Taxonomy" id="210409"/>
    <lineage>
        <taxon>Eukaryota</taxon>
        <taxon>Metazoa</taxon>
        <taxon>Ecdysozoa</taxon>
        <taxon>Arthropoda</taxon>
        <taxon>Crustacea</taxon>
        <taxon>Multicrustacea</taxon>
        <taxon>Malacostraca</taxon>
        <taxon>Eumalacostraca</taxon>
        <taxon>Eucarida</taxon>
        <taxon>Decapoda</taxon>
        <taxon>Pleocyemata</taxon>
        <taxon>Brachyura</taxon>
        <taxon>Eubrachyura</taxon>
        <taxon>Portunoidea</taxon>
        <taxon>Portunidae</taxon>
        <taxon>Portuninae</taxon>
        <taxon>Portunus</taxon>
    </lineage>
</organism>
<dbReference type="Pfam" id="PF25530">
    <property type="entry name" value="EF-hand_SWAP70_N"/>
    <property type="match status" value="1"/>
</dbReference>
<dbReference type="OrthoDB" id="8434295at2759"/>
<dbReference type="InterPro" id="IPR057836">
    <property type="entry name" value="EF-hand_SWAP70_N"/>
</dbReference>
<proteinExistence type="predicted"/>
<comment type="caution">
    <text evidence="2">The sequence shown here is derived from an EMBL/GenBank/DDBJ whole genome shotgun (WGS) entry which is preliminary data.</text>
</comment>
<name>A0A5B7IAX7_PORTR</name>
<dbReference type="AlphaFoldDB" id="A0A5B7IAX7"/>
<evidence type="ECO:0000259" key="1">
    <source>
        <dbReference type="Pfam" id="PF25530"/>
    </source>
</evidence>
<dbReference type="Proteomes" id="UP000324222">
    <property type="component" value="Unassembled WGS sequence"/>
</dbReference>
<reference evidence="2 3" key="1">
    <citation type="submission" date="2019-05" db="EMBL/GenBank/DDBJ databases">
        <title>Another draft genome of Portunus trituberculatus and its Hox gene families provides insights of decapod evolution.</title>
        <authorList>
            <person name="Jeong J.-H."/>
            <person name="Song I."/>
            <person name="Kim S."/>
            <person name="Choi T."/>
            <person name="Kim D."/>
            <person name="Ryu S."/>
            <person name="Kim W."/>
        </authorList>
    </citation>
    <scope>NUCLEOTIDE SEQUENCE [LARGE SCALE GENOMIC DNA]</scope>
    <source>
        <tissue evidence="2">Muscle</tissue>
    </source>
</reference>
<dbReference type="EMBL" id="VSRR010051174">
    <property type="protein sequence ID" value="MPC79443.1"/>
    <property type="molecule type" value="Genomic_DNA"/>
</dbReference>
<keyword evidence="3" id="KW-1185">Reference proteome</keyword>